<dbReference type="Pfam" id="PF18146">
    <property type="entry name" value="CinA_KH"/>
    <property type="match status" value="1"/>
</dbReference>
<dbReference type="Gene3D" id="3.30.70.2860">
    <property type="match status" value="1"/>
</dbReference>
<sequence>MTEIQSLIAHQTNPTIAPYAKPNEVTLRLTVKNKRLSSRAKNY</sequence>
<proteinExistence type="predicted"/>
<evidence type="ECO:0000313" key="2">
    <source>
        <dbReference type="EMBL" id="QQV79655.1"/>
    </source>
</evidence>
<gene>
    <name evidence="2" type="ORF">JG559_06305</name>
</gene>
<reference evidence="2" key="1">
    <citation type="submission" date="2021-01" db="EMBL/GenBank/DDBJ databases">
        <title>Enterococcus.</title>
        <authorList>
            <person name="Du X."/>
            <person name="Wang N."/>
        </authorList>
    </citation>
    <scope>NUCLEOTIDE SEQUENCE [LARGE SCALE GENOMIC DNA]</scope>
    <source>
        <strain evidence="2">T90-2</strain>
    </source>
</reference>
<feature type="domain" description="CinA KH" evidence="1">
    <location>
        <begin position="2"/>
        <end position="35"/>
    </location>
</feature>
<accession>A0A974NZC4</accession>
<name>A0A974NZC4_ENTFL</name>
<protein>
    <recommendedName>
        <fullName evidence="1">CinA KH domain-containing protein</fullName>
    </recommendedName>
</protein>
<evidence type="ECO:0000259" key="1">
    <source>
        <dbReference type="Pfam" id="PF18146"/>
    </source>
</evidence>
<organism evidence="2">
    <name type="scientific">Enterococcus faecalis</name>
    <name type="common">Streptococcus faecalis</name>
    <dbReference type="NCBI Taxonomy" id="1351"/>
    <lineage>
        <taxon>Bacteria</taxon>
        <taxon>Bacillati</taxon>
        <taxon>Bacillota</taxon>
        <taxon>Bacilli</taxon>
        <taxon>Lactobacillales</taxon>
        <taxon>Enterococcaceae</taxon>
        <taxon>Enterococcus</taxon>
    </lineage>
</organism>
<dbReference type="AlphaFoldDB" id="A0A974NZC4"/>
<dbReference type="EMBL" id="CP068242">
    <property type="protein sequence ID" value="QQV79655.1"/>
    <property type="molecule type" value="Genomic_DNA"/>
</dbReference>
<dbReference type="InterPro" id="IPR041424">
    <property type="entry name" value="CinA_KH"/>
</dbReference>